<comment type="caution">
    <text evidence="2">The sequence shown here is derived from an EMBL/GenBank/DDBJ whole genome shotgun (WGS) entry which is preliminary data.</text>
</comment>
<evidence type="ECO:0000313" key="2">
    <source>
        <dbReference type="EMBL" id="KLJ12803.1"/>
    </source>
</evidence>
<evidence type="ECO:0000313" key="3">
    <source>
        <dbReference type="Proteomes" id="UP000053573"/>
    </source>
</evidence>
<evidence type="ECO:0000256" key="1">
    <source>
        <dbReference type="SAM" id="MobiDB-lite"/>
    </source>
</evidence>
<reference evidence="3" key="1">
    <citation type="journal article" date="2015" name="PLoS Genet.">
        <title>The dynamic genome and transcriptome of the human fungal pathogen Blastomyces and close relative Emmonsia.</title>
        <authorList>
            <person name="Munoz J.F."/>
            <person name="Gauthier G.M."/>
            <person name="Desjardins C.A."/>
            <person name="Gallo J.E."/>
            <person name="Holder J."/>
            <person name="Sullivan T.D."/>
            <person name="Marty A.J."/>
            <person name="Carmen J.C."/>
            <person name="Chen Z."/>
            <person name="Ding L."/>
            <person name="Gujja S."/>
            <person name="Magrini V."/>
            <person name="Misas E."/>
            <person name="Mitreva M."/>
            <person name="Priest M."/>
            <person name="Saif S."/>
            <person name="Whiston E.A."/>
            <person name="Young S."/>
            <person name="Zeng Q."/>
            <person name="Goldman W.E."/>
            <person name="Mardis E.R."/>
            <person name="Taylor J.W."/>
            <person name="McEwen J.G."/>
            <person name="Clay O.K."/>
            <person name="Klein B.S."/>
            <person name="Cuomo C.A."/>
        </authorList>
    </citation>
    <scope>NUCLEOTIDE SEQUENCE [LARGE SCALE GENOMIC DNA]</scope>
    <source>
        <strain evidence="3">UAMH 139</strain>
    </source>
</reference>
<sequence length="94" mass="11005">MKKTLLTEFLKMKKKGLNTDNDNFKATFQEYDSEFQDLTEELLDDRLVTDQFTIEYYTIISEMRESFISSDSESEKSSSSSVSVFRSVSNNMRK</sequence>
<proteinExistence type="predicted"/>
<dbReference type="OrthoDB" id="10571809at2759"/>
<dbReference type="Proteomes" id="UP000053573">
    <property type="component" value="Unassembled WGS sequence"/>
</dbReference>
<gene>
    <name evidence="2" type="ORF">EMPG_12201</name>
</gene>
<feature type="region of interest" description="Disordered" evidence="1">
    <location>
        <begin position="70"/>
        <end position="94"/>
    </location>
</feature>
<protein>
    <submittedName>
        <fullName evidence="2">Uncharacterized protein</fullName>
    </submittedName>
</protein>
<accession>A0A0H1BP03</accession>
<keyword evidence="3" id="KW-1185">Reference proteome</keyword>
<name>A0A0H1BP03_9EURO</name>
<dbReference type="EMBL" id="LDEV01000690">
    <property type="protein sequence ID" value="KLJ12803.1"/>
    <property type="molecule type" value="Genomic_DNA"/>
</dbReference>
<organism evidence="2 3">
    <name type="scientific">Blastomyces silverae</name>
    <dbReference type="NCBI Taxonomy" id="2060906"/>
    <lineage>
        <taxon>Eukaryota</taxon>
        <taxon>Fungi</taxon>
        <taxon>Dikarya</taxon>
        <taxon>Ascomycota</taxon>
        <taxon>Pezizomycotina</taxon>
        <taxon>Eurotiomycetes</taxon>
        <taxon>Eurotiomycetidae</taxon>
        <taxon>Onygenales</taxon>
        <taxon>Ajellomycetaceae</taxon>
        <taxon>Blastomyces</taxon>
    </lineage>
</organism>
<dbReference type="STRING" id="2060906.A0A0H1BP03"/>
<dbReference type="AlphaFoldDB" id="A0A0H1BP03"/>